<dbReference type="Gene3D" id="1.25.40.10">
    <property type="entry name" value="Tetratricopeptide repeat domain"/>
    <property type="match status" value="1"/>
</dbReference>
<accession>A0A1W6V0U1</accession>
<dbReference type="SUPFAM" id="SSF48452">
    <property type="entry name" value="TPR-like"/>
    <property type="match status" value="1"/>
</dbReference>
<evidence type="ECO:0000313" key="4">
    <source>
        <dbReference type="EMBL" id="ARP18298.1"/>
    </source>
</evidence>
<feature type="domain" description="Cytochrome c-552/4" evidence="3">
    <location>
        <begin position="47"/>
        <end position="74"/>
    </location>
</feature>
<dbReference type="PANTHER" id="PTHR35038">
    <property type="entry name" value="DISSIMILATORY SULFITE REDUCTASE SIRA"/>
    <property type="match status" value="1"/>
</dbReference>
<evidence type="ECO:0000256" key="1">
    <source>
        <dbReference type="ARBA" id="ARBA00022729"/>
    </source>
</evidence>
<evidence type="ECO:0000259" key="3">
    <source>
        <dbReference type="Pfam" id="PF13435"/>
    </source>
</evidence>
<protein>
    <submittedName>
        <fullName evidence="4">Photosystem I assembly protein Ycf3</fullName>
    </submittedName>
</protein>
<feature type="repeat" description="TPR" evidence="2">
    <location>
        <begin position="624"/>
        <end position="657"/>
    </location>
</feature>
<dbReference type="PANTHER" id="PTHR35038:SF8">
    <property type="entry name" value="C-TYPE POLYHEME CYTOCHROME OMCC"/>
    <property type="match status" value="1"/>
</dbReference>
<dbReference type="InterPro" id="IPR023155">
    <property type="entry name" value="Cyt_c-552/4"/>
</dbReference>
<dbReference type="InterPro" id="IPR019734">
    <property type="entry name" value="TPR_rpt"/>
</dbReference>
<gene>
    <name evidence="4" type="ORF">K05K4_14620</name>
</gene>
<evidence type="ECO:0000256" key="2">
    <source>
        <dbReference type="PROSITE-ProRule" id="PRU00339"/>
    </source>
</evidence>
<dbReference type="Pfam" id="PF13414">
    <property type="entry name" value="TPR_11"/>
    <property type="match status" value="1"/>
</dbReference>
<dbReference type="EMBL" id="CP017902">
    <property type="protein sequence ID" value="ARP18298.1"/>
    <property type="molecule type" value="Genomic_DNA"/>
</dbReference>
<proteinExistence type="predicted"/>
<dbReference type="RefSeq" id="WP_086046733.1">
    <property type="nucleotide sequence ID" value="NZ_CP017889.1"/>
</dbReference>
<sequence length="776" mass="87727">MSQWAGRFRILLLVNVVVSFMAFSQELFTEKPNIPSGLNPEYAGTQACAECHQNEVEAWKGSHHDMAMKHASTTSVRGNFDNHVVTHKGMPNRFFKKGGEYWVNIQGSDGQWHDYKISYTFGWEPLQQYMVEFEDGRVQLIPFAWDTRAKVEGGQRWFHLYPETTTTDEFYWTNTGQNWNFMCADCHSTNLKKNYDVDKNTYNSSWSEINVGCEACHGPASQHIELAKKYKNAGTSFEHDSHYGFDRNLSKAVSDWVFEEGHSTLQPKSIEATNQVQTCAQCHSRRTQLNETGDHVKGSFFDKYRLSLITPELYYHDGQIYDEDYVYGSFLQSEMAEKGVTCTNCHDPHTAELTIPEEAVCSQCHIASEYTPEKHTFHKAGSEASQCTTCHMPETTYMQVDPRRDHSWHIPRPDLSKHIGTPNVCMSCHEDKSNQWADEQIAKWYPNSKYRNQQHFAVAFYADSIGHQGAANALAYSAQDSSLKDIIRASALERMGGNTDQNTTVSLARAVKNENEMVRLGAISGSSGYEFHDRWRILEPLLGDPVLSVRAEAASVLVANYAQMTPLQKDIIKSPLEEYMEIQEFNADRGFGRTNLANVYRSLGEIDKAAELYKQAISIEPYFENSYVNLADLYRHLGKEEAALTVLQQGMKAQPKSSTLPYSAGLSLLRQGKADDAKKLLRRAAEVGETNAHYWYVYGLALEKSDVLEASKALHTAFEVGGNPQHLFAQCEVLARNHKKGAVAFAFDRCIQELSHYAPKQAIDQLKASIVGVNRS</sequence>
<dbReference type="InterPro" id="IPR036280">
    <property type="entry name" value="Multihaem_cyt_sf"/>
</dbReference>
<feature type="domain" description="Cytochrome c-552/4" evidence="3">
    <location>
        <begin position="180"/>
        <end position="218"/>
    </location>
</feature>
<dbReference type="PROSITE" id="PS50005">
    <property type="entry name" value="TPR"/>
    <property type="match status" value="2"/>
</dbReference>
<keyword evidence="1" id="KW-0732">Signal</keyword>
<dbReference type="SMART" id="SM00028">
    <property type="entry name" value="TPR"/>
    <property type="match status" value="3"/>
</dbReference>
<dbReference type="InterPro" id="IPR011990">
    <property type="entry name" value="TPR-like_helical_dom_sf"/>
</dbReference>
<dbReference type="InterPro" id="IPR051829">
    <property type="entry name" value="Multiheme_Cytochr_ET"/>
</dbReference>
<reference evidence="4" key="1">
    <citation type="submission" date="2016-10" db="EMBL/GenBank/DDBJ databases">
        <title>The High Quality Genome of Vibrio alginolyticus K01M1.</title>
        <authorList>
            <person name="Wendling C."/>
            <person name="Chibani C.M."/>
            <person name="Hertel R."/>
            <person name="Sproer C."/>
            <person name="Bunk B."/>
            <person name="Overmann J."/>
            <person name="Roth O."/>
            <person name="Liesegang H."/>
        </authorList>
    </citation>
    <scope>NUCLEOTIDE SEQUENCE</scope>
    <source>
        <strain evidence="4">K05K4</strain>
    </source>
</reference>
<dbReference type="Pfam" id="PF13432">
    <property type="entry name" value="TPR_16"/>
    <property type="match status" value="1"/>
</dbReference>
<dbReference type="Gene3D" id="1.10.1130.10">
    <property type="entry name" value="Flavocytochrome C3, Chain A"/>
    <property type="match status" value="2"/>
</dbReference>
<feature type="repeat" description="TPR" evidence="2">
    <location>
        <begin position="590"/>
        <end position="623"/>
    </location>
</feature>
<dbReference type="SUPFAM" id="SSF48695">
    <property type="entry name" value="Multiheme cytochromes"/>
    <property type="match status" value="1"/>
</dbReference>
<dbReference type="AlphaFoldDB" id="A0A1W6V0U1"/>
<keyword evidence="2" id="KW-0802">TPR repeat</keyword>
<dbReference type="Pfam" id="PF13435">
    <property type="entry name" value="Cytochrome_C554"/>
    <property type="match status" value="2"/>
</dbReference>
<name>A0A1W6V0U1_VIBAL</name>
<organism evidence="4">
    <name type="scientific">Vibrio alginolyticus</name>
    <dbReference type="NCBI Taxonomy" id="663"/>
    <lineage>
        <taxon>Bacteria</taxon>
        <taxon>Pseudomonadati</taxon>
        <taxon>Pseudomonadota</taxon>
        <taxon>Gammaproteobacteria</taxon>
        <taxon>Vibrionales</taxon>
        <taxon>Vibrionaceae</taxon>
        <taxon>Vibrio</taxon>
    </lineage>
</organism>